<evidence type="ECO:0000313" key="1">
    <source>
        <dbReference type="EMBL" id="MCO6415315.1"/>
    </source>
</evidence>
<dbReference type="CDD" id="cd02042">
    <property type="entry name" value="ParAB_family"/>
    <property type="match status" value="1"/>
</dbReference>
<dbReference type="PANTHER" id="PTHR13696">
    <property type="entry name" value="P-LOOP CONTAINING NUCLEOSIDE TRIPHOSPHATE HYDROLASE"/>
    <property type="match status" value="1"/>
</dbReference>
<dbReference type="InterPro" id="IPR027417">
    <property type="entry name" value="P-loop_NTPase"/>
</dbReference>
<protein>
    <submittedName>
        <fullName evidence="1">Cellulose synthase operon protein YhjQ</fullName>
    </submittedName>
</protein>
<comment type="caution">
    <text evidence="1">The sequence shown here is derived from an EMBL/GenBank/DDBJ whole genome shotgun (WGS) entry which is preliminary data.</text>
</comment>
<dbReference type="RefSeq" id="WP_252951913.1">
    <property type="nucleotide sequence ID" value="NZ_JAFIRR010000023.1"/>
</dbReference>
<dbReference type="Proteomes" id="UP001523392">
    <property type="component" value="Unassembled WGS sequence"/>
</dbReference>
<dbReference type="Gene3D" id="3.40.50.300">
    <property type="entry name" value="P-loop containing nucleotide triphosphate hydrolases"/>
    <property type="match status" value="1"/>
</dbReference>
<dbReference type="Pfam" id="PF06564">
    <property type="entry name" value="CBP_BcsQ"/>
    <property type="match status" value="1"/>
</dbReference>
<dbReference type="EMBL" id="JAFIRR010000023">
    <property type="protein sequence ID" value="MCO6415315.1"/>
    <property type="molecule type" value="Genomic_DNA"/>
</dbReference>
<proteinExistence type="predicted"/>
<dbReference type="InterPro" id="IPR017746">
    <property type="entry name" value="Cellulose_synthase_operon_BcsQ"/>
</dbReference>
<reference evidence="1 2" key="1">
    <citation type="submission" date="2021-12" db="EMBL/GenBank/DDBJ databases">
        <title>Siccirubricoccus leaddurans sp. nov., a high concentration Zn2+ tolerance bacterium.</title>
        <authorList>
            <person name="Cao Y."/>
        </authorList>
    </citation>
    <scope>NUCLEOTIDE SEQUENCE [LARGE SCALE GENOMIC DNA]</scope>
    <source>
        <strain evidence="1 2">KC 17139</strain>
    </source>
</reference>
<dbReference type="SUPFAM" id="SSF52540">
    <property type="entry name" value="P-loop containing nucleoside triphosphate hydrolases"/>
    <property type="match status" value="1"/>
</dbReference>
<keyword evidence="2" id="KW-1185">Reference proteome</keyword>
<name>A0ABT1D1Y0_9PROT</name>
<dbReference type="NCBIfam" id="TIGR03371">
    <property type="entry name" value="cellulose_yhjQ"/>
    <property type="match status" value="1"/>
</dbReference>
<evidence type="ECO:0000313" key="2">
    <source>
        <dbReference type="Proteomes" id="UP001523392"/>
    </source>
</evidence>
<dbReference type="InterPro" id="IPR050678">
    <property type="entry name" value="DNA_Partitioning_ATPase"/>
</dbReference>
<dbReference type="PANTHER" id="PTHR13696:SF52">
    <property type="entry name" value="PARA FAMILY PROTEIN CT_582"/>
    <property type="match status" value="1"/>
</dbReference>
<accession>A0ABT1D1Y0</accession>
<gene>
    <name evidence="1" type="primary">yhjQ</name>
    <name evidence="1" type="ORF">JYK14_03875</name>
</gene>
<sequence length="277" mass="28435">MPLICIASPKGGVGKTSIAANLAHALARTGRQVLAMDLDPQNALRLHFGIPLEDGAGFLAALPQRPDWREAARHVAPGLRLLPHGMVDLHQALALDAALERDPELLATPLASMLAEPGLLVIADLPPGPSRALAALVPQAALVLVALLADGGSVAQLPALRSGRFLGNGTLGSLLAARLRVVVNEVEAASHLACEVARAMADTLGQRLIGAIARDPAMAEALACQTLLAEYAPGCRAAEDIATIARILDRALPAPVATAPAPPTLAALWGANWSAAP</sequence>
<organism evidence="1 2">
    <name type="scientific">Siccirubricoccus soli</name>
    <dbReference type="NCBI Taxonomy" id="2899147"/>
    <lineage>
        <taxon>Bacteria</taxon>
        <taxon>Pseudomonadati</taxon>
        <taxon>Pseudomonadota</taxon>
        <taxon>Alphaproteobacteria</taxon>
        <taxon>Acetobacterales</taxon>
        <taxon>Roseomonadaceae</taxon>
        <taxon>Siccirubricoccus</taxon>
    </lineage>
</organism>